<dbReference type="Pfam" id="PF12505">
    <property type="entry name" value="DUF3712"/>
    <property type="match status" value="1"/>
</dbReference>
<keyword evidence="4" id="KW-1185">Reference proteome</keyword>
<reference evidence="3 4" key="1">
    <citation type="submission" date="2016-03" db="EMBL/GenBank/DDBJ databases">
        <title>Fine-scale spatial genetic structure of a fungal parasite of coffee scale insects.</title>
        <authorList>
            <person name="Jackson D."/>
            <person name="Zemenick K.A."/>
            <person name="Malloure B."/>
            <person name="Quandt C.A."/>
            <person name="James T.Y."/>
        </authorList>
    </citation>
    <scope>NUCLEOTIDE SEQUENCE [LARGE SCALE GENOMIC DNA]</scope>
    <source>
        <strain evidence="3 4">UM487</strain>
    </source>
</reference>
<feature type="region of interest" description="Disordered" evidence="1">
    <location>
        <begin position="1"/>
        <end position="62"/>
    </location>
</feature>
<evidence type="ECO:0000256" key="2">
    <source>
        <dbReference type="SAM" id="Phobius"/>
    </source>
</evidence>
<feature type="transmembrane region" description="Helical" evidence="2">
    <location>
        <begin position="80"/>
        <end position="105"/>
    </location>
</feature>
<proteinExistence type="predicted"/>
<evidence type="ECO:0000313" key="3">
    <source>
        <dbReference type="EMBL" id="OAQ97997.1"/>
    </source>
</evidence>
<keyword evidence="2" id="KW-0812">Transmembrane</keyword>
<feature type="compositionally biased region" description="Low complexity" evidence="1">
    <location>
        <begin position="22"/>
        <end position="31"/>
    </location>
</feature>
<dbReference type="OrthoDB" id="10039566at2759"/>
<feature type="compositionally biased region" description="Basic and acidic residues" evidence="1">
    <location>
        <begin position="46"/>
        <end position="57"/>
    </location>
</feature>
<protein>
    <submittedName>
        <fullName evidence="3">Uncharacterized protein</fullName>
    </submittedName>
</protein>
<gene>
    <name evidence="3" type="ORF">LLEC1_04760</name>
</gene>
<comment type="caution">
    <text evidence="3">The sequence shown here is derived from an EMBL/GenBank/DDBJ whole genome shotgun (WGS) entry which is preliminary data.</text>
</comment>
<evidence type="ECO:0000256" key="1">
    <source>
        <dbReference type="SAM" id="MobiDB-lite"/>
    </source>
</evidence>
<sequence length="433" mass="47167">MWEAGPSKTKNPFKSGIESDQSDAQSDHSQSLGDHEPPSTAPASKEGPEPETKEEHGKKTKKKGHFKEFWKGHFRKFWKWYTIGVVLALAVILPLLFKVFIPLIIARVINSRDVKVQHASVFIRNSREIDFAANATVRAPLAARVGDLEFTLHDTTQDHPPTMLSADVKGFPIEKSTKIDIRQGTLHVNDSDALVSWADRFIDSETMPVDVRVKGLDVFLGSLSYRFNVARPISINGLRGLTDITVNEVKLLLPPVNDKNVQANISFSNPSSVSGQVGNVTVDLLVNDVSIGEALAYNVSLVPGTTNVFIDGLVDIPTIISNLGTILRGQASQLSAGHVIVQLKVTSFTMYGEKIDFLNTLLSKRVLSGKVPLVTLINGAGTSILKSGLAGMGMANGISMGDTSLLDAIGDVFSNATLLDRIQGHWQKRRARR</sequence>
<keyword evidence="2" id="KW-1133">Transmembrane helix</keyword>
<dbReference type="AlphaFoldDB" id="A0A179I5S9"/>
<dbReference type="PANTHER" id="PTHR35895:SF2">
    <property type="match status" value="1"/>
</dbReference>
<dbReference type="PANTHER" id="PTHR35895">
    <property type="entry name" value="CHROMOSOME 16, WHOLE GENOME SHOTGUN SEQUENCE"/>
    <property type="match status" value="1"/>
</dbReference>
<dbReference type="OMA" id="NRIQGHW"/>
<evidence type="ECO:0000313" key="4">
    <source>
        <dbReference type="Proteomes" id="UP000243081"/>
    </source>
</evidence>
<name>A0A179I5S9_CORDF</name>
<keyword evidence="2" id="KW-0472">Membrane</keyword>
<dbReference type="EMBL" id="LUKN01003118">
    <property type="protein sequence ID" value="OAQ97997.1"/>
    <property type="molecule type" value="Genomic_DNA"/>
</dbReference>
<dbReference type="InterPro" id="IPR046368">
    <property type="entry name" value="Tag1"/>
</dbReference>
<organism evidence="3 4">
    <name type="scientific">Cordyceps confragosa</name>
    <name type="common">Lecanicillium lecanii</name>
    <dbReference type="NCBI Taxonomy" id="2714763"/>
    <lineage>
        <taxon>Eukaryota</taxon>
        <taxon>Fungi</taxon>
        <taxon>Dikarya</taxon>
        <taxon>Ascomycota</taxon>
        <taxon>Pezizomycotina</taxon>
        <taxon>Sordariomycetes</taxon>
        <taxon>Hypocreomycetidae</taxon>
        <taxon>Hypocreales</taxon>
        <taxon>Cordycipitaceae</taxon>
        <taxon>Akanthomyces</taxon>
    </lineage>
</organism>
<dbReference type="GO" id="GO:0000329">
    <property type="term" value="C:fungal-type vacuole membrane"/>
    <property type="evidence" value="ECO:0007669"/>
    <property type="project" value="InterPro"/>
</dbReference>
<dbReference type="InterPro" id="IPR022185">
    <property type="entry name" value="DUF3712"/>
</dbReference>
<dbReference type="Proteomes" id="UP000243081">
    <property type="component" value="Unassembled WGS sequence"/>
</dbReference>
<accession>A0A179I5S9</accession>